<feature type="coiled-coil region" evidence="1">
    <location>
        <begin position="52"/>
        <end position="79"/>
    </location>
</feature>
<organism evidence="2 3">
    <name type="scientific">Geococcyx californianus</name>
    <name type="common">Greater roadrunner</name>
    <name type="synonym">Saurothera californiana</name>
    <dbReference type="NCBI Taxonomy" id="8947"/>
    <lineage>
        <taxon>Eukaryota</taxon>
        <taxon>Metazoa</taxon>
        <taxon>Chordata</taxon>
        <taxon>Craniata</taxon>
        <taxon>Vertebrata</taxon>
        <taxon>Euteleostomi</taxon>
        <taxon>Archelosauria</taxon>
        <taxon>Archosauria</taxon>
        <taxon>Dinosauria</taxon>
        <taxon>Saurischia</taxon>
        <taxon>Theropoda</taxon>
        <taxon>Coelurosauria</taxon>
        <taxon>Aves</taxon>
        <taxon>Neognathae</taxon>
        <taxon>Neoaves</taxon>
        <taxon>Otidimorphae</taxon>
        <taxon>Cuculiformes</taxon>
        <taxon>Neomorphidae</taxon>
        <taxon>Geococcyx</taxon>
    </lineage>
</organism>
<evidence type="ECO:0000313" key="2">
    <source>
        <dbReference type="EMBL" id="NWH61243.1"/>
    </source>
</evidence>
<accession>A0A7K4J7F3</accession>
<proteinExistence type="predicted"/>
<keyword evidence="3" id="KW-1185">Reference proteome</keyword>
<feature type="non-terminal residue" evidence="2">
    <location>
        <position position="1"/>
    </location>
</feature>
<name>A0A7K4J7F3_GEOCA</name>
<feature type="coiled-coil region" evidence="1">
    <location>
        <begin position="178"/>
        <end position="226"/>
    </location>
</feature>
<dbReference type="EMBL" id="VWPV01015660">
    <property type="protein sequence ID" value="NWH61243.1"/>
    <property type="molecule type" value="Genomic_DNA"/>
</dbReference>
<dbReference type="AlphaFoldDB" id="A0A7K4J7F3"/>
<protein>
    <submittedName>
        <fullName evidence="2">CCD62 protein</fullName>
    </submittedName>
</protein>
<sequence length="230" mass="26733">STIESQRQELQLLIAEQKDRDEVLSDIVTVHQSQFGAWEDNWQKILTLSEQCKLLKDKLNKKNEIIKSLIKRLKFLESQQNDSKTMIENTQKFKELSQKVTHSTVCSQALQEKNQRLPCSVSEQSVKTSQLQAGEPELKLKVTSVDEVILETTTSKFQKQESALGAAKMEEFIRNKEKQDLKLRLDELILETNKLKDDFCEKMRENSKEQEEIIHLKQENDCLRQELALA</sequence>
<evidence type="ECO:0000313" key="3">
    <source>
        <dbReference type="Proteomes" id="UP000531151"/>
    </source>
</evidence>
<feature type="non-terminal residue" evidence="2">
    <location>
        <position position="230"/>
    </location>
</feature>
<dbReference type="OrthoDB" id="6155277at2759"/>
<gene>
    <name evidence="2" type="primary">Ccdc62</name>
    <name evidence="2" type="ORF">GEOCAL_R00655</name>
</gene>
<keyword evidence="1" id="KW-0175">Coiled coil</keyword>
<dbReference type="Proteomes" id="UP000531151">
    <property type="component" value="Unassembled WGS sequence"/>
</dbReference>
<reference evidence="2 3" key="1">
    <citation type="submission" date="2019-09" db="EMBL/GenBank/DDBJ databases">
        <title>Bird 10,000 Genomes (B10K) Project - Family phase.</title>
        <authorList>
            <person name="Zhang G."/>
        </authorList>
    </citation>
    <scope>NUCLEOTIDE SEQUENCE [LARGE SCALE GENOMIC DNA]</scope>
    <source>
        <strain evidence="2">B10K-CU-031-07</strain>
        <tissue evidence="2">Muscle</tissue>
    </source>
</reference>
<comment type="caution">
    <text evidence="2">The sequence shown here is derived from an EMBL/GenBank/DDBJ whole genome shotgun (WGS) entry which is preliminary data.</text>
</comment>
<evidence type="ECO:0000256" key="1">
    <source>
        <dbReference type="SAM" id="Coils"/>
    </source>
</evidence>